<feature type="compositionally biased region" description="Pro residues" evidence="1">
    <location>
        <begin position="511"/>
        <end position="521"/>
    </location>
</feature>
<name>A0ABR4A4Y5_9LECA</name>
<organism evidence="2 3">
    <name type="scientific">Stereocaulon virgatum</name>
    <dbReference type="NCBI Taxonomy" id="373712"/>
    <lineage>
        <taxon>Eukaryota</taxon>
        <taxon>Fungi</taxon>
        <taxon>Dikarya</taxon>
        <taxon>Ascomycota</taxon>
        <taxon>Pezizomycotina</taxon>
        <taxon>Lecanoromycetes</taxon>
        <taxon>OSLEUM clade</taxon>
        <taxon>Lecanoromycetidae</taxon>
        <taxon>Lecanorales</taxon>
        <taxon>Lecanorineae</taxon>
        <taxon>Stereocaulaceae</taxon>
        <taxon>Stereocaulon</taxon>
    </lineage>
</organism>
<evidence type="ECO:0000313" key="2">
    <source>
        <dbReference type="EMBL" id="KAL2040977.1"/>
    </source>
</evidence>
<feature type="region of interest" description="Disordered" evidence="1">
    <location>
        <begin position="505"/>
        <end position="574"/>
    </location>
</feature>
<evidence type="ECO:0008006" key="4">
    <source>
        <dbReference type="Google" id="ProtNLM"/>
    </source>
</evidence>
<evidence type="ECO:0000313" key="3">
    <source>
        <dbReference type="Proteomes" id="UP001590950"/>
    </source>
</evidence>
<feature type="compositionally biased region" description="Low complexity" evidence="1">
    <location>
        <begin position="533"/>
        <end position="571"/>
    </location>
</feature>
<gene>
    <name evidence="2" type="ORF">N7G274_006435</name>
</gene>
<proteinExistence type="predicted"/>
<evidence type="ECO:0000256" key="1">
    <source>
        <dbReference type="SAM" id="MobiDB-lite"/>
    </source>
</evidence>
<keyword evidence="3" id="KW-1185">Reference proteome</keyword>
<feature type="compositionally biased region" description="Polar residues" evidence="1">
    <location>
        <begin position="353"/>
        <end position="382"/>
    </location>
</feature>
<dbReference type="EMBL" id="JBEFKJ010000019">
    <property type="protein sequence ID" value="KAL2040977.1"/>
    <property type="molecule type" value="Genomic_DNA"/>
</dbReference>
<protein>
    <recommendedName>
        <fullName evidence="4">Leucine rich repeat protein</fullName>
    </recommendedName>
</protein>
<accession>A0ABR4A4Y5</accession>
<sequence length="672" mass="73363">MGRLTYVNRKIDGLKAGQAVTKDLQKRYPSDKNKGEDAKATFRDPRDPVVELDICGKNLTDIGFLPVAEALMKALTYDGEQGRCTRLEELCLQGNQLTVFSLQNLTRVILVCDQDLRDLDLSDNKITITTDEEARIWEDFLTSFQECCVLRRLNISGNALGPRAFEIFTRVYASEGAVDFVLPADFEDAQYETQSLTTGISGLVKKIKKMGIGSDADEPAGDEMTSPRAQKRNHRKQAPTLPAGPLPIYKTTKGLRSVPYLVLSNTSMTNTCALHLSFVVAYHHTPSRLLTRVPPPKAGTHTQQLIDYDSQSQCQGIIYLPNEKLGDRSAGLKVLELAEIFRVEPLEGAAEQSPESSQTQIMSSNTPRRISSAHSSSPLTTGDTRRMSSVVRREGEDRSVILATNLDRARSKIQSETLGQAGPLSNDLWGASLKMLCLGRHIQPRTEKVPKTKNEPLPVPKAKPPVIKTLVIPGFTLKPKAPPLPLSSQRDPNAPLMPWGTFTAKSSGAVPPTPTVIPPTPLQETQFGRRVDSLSSSGTSTPTASASAAPLQTGQYGRPESLPSSETLTSTGPMAPVTALKGSVSESSALKGAKYYRSNLPFQLPEDVWRRIIAFATGANGVMSVGQQRSMLAYAMDLTTVKKENEQLGLTRANQIWKILEATGCLSYEMVI</sequence>
<comment type="caution">
    <text evidence="2">The sequence shown here is derived from an EMBL/GenBank/DDBJ whole genome shotgun (WGS) entry which is preliminary data.</text>
</comment>
<feature type="compositionally biased region" description="Basic and acidic residues" evidence="1">
    <location>
        <begin position="383"/>
        <end position="393"/>
    </location>
</feature>
<dbReference type="Gene3D" id="3.80.10.10">
    <property type="entry name" value="Ribonuclease Inhibitor"/>
    <property type="match status" value="1"/>
</dbReference>
<dbReference type="Proteomes" id="UP001590950">
    <property type="component" value="Unassembled WGS sequence"/>
</dbReference>
<reference evidence="2 3" key="1">
    <citation type="submission" date="2024-09" db="EMBL/GenBank/DDBJ databases">
        <title>Rethinking Asexuality: The Enigmatic Case of Functional Sexual Genes in Lepraria (Stereocaulaceae).</title>
        <authorList>
            <person name="Doellman M."/>
            <person name="Sun Y."/>
            <person name="Barcenas-Pena A."/>
            <person name="Lumbsch H.T."/>
            <person name="Grewe F."/>
        </authorList>
    </citation>
    <scope>NUCLEOTIDE SEQUENCE [LARGE SCALE GENOMIC DNA]</scope>
    <source>
        <strain evidence="2 3">Mercado 3170</strain>
    </source>
</reference>
<dbReference type="SUPFAM" id="SSF52047">
    <property type="entry name" value="RNI-like"/>
    <property type="match status" value="1"/>
</dbReference>
<feature type="region of interest" description="Disordered" evidence="1">
    <location>
        <begin position="214"/>
        <end position="243"/>
    </location>
</feature>
<dbReference type="InterPro" id="IPR032675">
    <property type="entry name" value="LRR_dom_sf"/>
</dbReference>
<feature type="region of interest" description="Disordered" evidence="1">
    <location>
        <begin position="347"/>
        <end position="393"/>
    </location>
</feature>